<dbReference type="SUPFAM" id="SSF52172">
    <property type="entry name" value="CheY-like"/>
    <property type="match status" value="1"/>
</dbReference>
<dbReference type="KEGG" id="thac:CSC3H3_14800"/>
<sequence>MASATVSGMAGKVLLVEDDMLVGKTVSSGLKAAGFEVTMAYNGLQAVKEFKLRRPDVIIMDVIMPDRGGIETIGDIRMIDATIPIIAVSGGGRTQNMEFLEIAKRCGATEILPKPFQLRALVALIRTVLTS</sequence>
<evidence type="ECO:0000256" key="2">
    <source>
        <dbReference type="PROSITE-ProRule" id="PRU00169"/>
    </source>
</evidence>
<evidence type="ECO:0000256" key="1">
    <source>
        <dbReference type="ARBA" id="ARBA00022553"/>
    </source>
</evidence>
<evidence type="ECO:0000313" key="5">
    <source>
        <dbReference type="EMBL" id="PKR54981.1"/>
    </source>
</evidence>
<feature type="modified residue" description="4-aspartylphosphate" evidence="2">
    <location>
        <position position="61"/>
    </location>
</feature>
<proteinExistence type="predicted"/>
<accession>A0A2N3KWM5</accession>
<dbReference type="PROSITE" id="PS50110">
    <property type="entry name" value="RESPONSE_REGULATORY"/>
    <property type="match status" value="1"/>
</dbReference>
<organism evidence="5 7">
    <name type="scientific">Thalassospira marina</name>
    <dbReference type="NCBI Taxonomy" id="2048283"/>
    <lineage>
        <taxon>Bacteria</taxon>
        <taxon>Pseudomonadati</taxon>
        <taxon>Pseudomonadota</taxon>
        <taxon>Alphaproteobacteria</taxon>
        <taxon>Rhodospirillales</taxon>
        <taxon>Thalassospiraceae</taxon>
        <taxon>Thalassospira</taxon>
    </lineage>
</organism>
<dbReference type="GO" id="GO:0000160">
    <property type="term" value="P:phosphorelay signal transduction system"/>
    <property type="evidence" value="ECO:0007669"/>
    <property type="project" value="InterPro"/>
</dbReference>
<protein>
    <submittedName>
        <fullName evidence="5">Response regulator</fullName>
    </submittedName>
</protein>
<evidence type="ECO:0000313" key="4">
    <source>
        <dbReference type="EMBL" id="AUG53838.1"/>
    </source>
</evidence>
<dbReference type="InterPro" id="IPR001789">
    <property type="entry name" value="Sig_transdc_resp-reg_receiver"/>
</dbReference>
<feature type="domain" description="Response regulatory" evidence="3">
    <location>
        <begin position="12"/>
        <end position="129"/>
    </location>
</feature>
<keyword evidence="6" id="KW-1185">Reference proteome</keyword>
<name>A0A2N3KWM5_9PROT</name>
<dbReference type="InterPro" id="IPR050595">
    <property type="entry name" value="Bact_response_regulator"/>
</dbReference>
<keyword evidence="1 2" id="KW-0597">Phosphoprotein</keyword>
<dbReference type="RefSeq" id="WP_101264823.1">
    <property type="nucleotide sequence ID" value="NZ_CP024199.1"/>
</dbReference>
<evidence type="ECO:0000313" key="6">
    <source>
        <dbReference type="Proteomes" id="UP000233458"/>
    </source>
</evidence>
<dbReference type="Pfam" id="PF00072">
    <property type="entry name" value="Response_reg"/>
    <property type="match status" value="1"/>
</dbReference>
<dbReference type="EMBL" id="CP024199">
    <property type="protein sequence ID" value="AUG53838.1"/>
    <property type="molecule type" value="Genomic_DNA"/>
</dbReference>
<gene>
    <name evidence="5" type="ORF">COO20_06220</name>
    <name evidence="4" type="ORF">CSC3H3_14800</name>
</gene>
<dbReference type="InterPro" id="IPR011006">
    <property type="entry name" value="CheY-like_superfamily"/>
</dbReference>
<dbReference type="EMBL" id="NWTK01000003">
    <property type="protein sequence ID" value="PKR54981.1"/>
    <property type="molecule type" value="Genomic_DNA"/>
</dbReference>
<dbReference type="OrthoDB" id="5456285at2"/>
<dbReference type="Proteomes" id="UP000233597">
    <property type="component" value="Unassembled WGS sequence"/>
</dbReference>
<dbReference type="CDD" id="cd17546">
    <property type="entry name" value="REC_hyHK_CKI1_RcsC-like"/>
    <property type="match status" value="1"/>
</dbReference>
<dbReference type="Proteomes" id="UP000233458">
    <property type="component" value="Chromosome"/>
</dbReference>
<dbReference type="PANTHER" id="PTHR44591">
    <property type="entry name" value="STRESS RESPONSE REGULATOR PROTEIN 1"/>
    <property type="match status" value="1"/>
</dbReference>
<dbReference type="Gene3D" id="3.40.50.2300">
    <property type="match status" value="1"/>
</dbReference>
<reference evidence="4 6" key="2">
    <citation type="submission" date="2017-10" db="EMBL/GenBank/DDBJ databases">
        <title>Biodiversity and function of Thalassospira species in the particle-attached aromatic-hydrocarbon-degrading consortia from the surface seawater of the China South Sea.</title>
        <authorList>
            <person name="Dong C."/>
            <person name="Liu R."/>
            <person name="Shao Z."/>
        </authorList>
    </citation>
    <scope>NUCLEOTIDE SEQUENCE [LARGE SCALE GENOMIC DNA]</scope>
    <source>
        <strain evidence="4 6">CSC3H3</strain>
    </source>
</reference>
<reference evidence="5 7" key="1">
    <citation type="submission" date="2017-09" db="EMBL/GenBank/DDBJ databases">
        <title>Biodiversity and function of Thalassospira species in the particle-attached aromatic-hydrocarbon-degrading consortia from the surface seawater of the South China Sea.</title>
        <authorList>
            <person name="Dong C."/>
            <person name="Liu R."/>
            <person name="Shao Z."/>
        </authorList>
    </citation>
    <scope>NUCLEOTIDE SEQUENCE [LARGE SCALE GENOMIC DNA]</scope>
    <source>
        <strain evidence="5 7">CSC1P2</strain>
    </source>
</reference>
<evidence type="ECO:0000259" key="3">
    <source>
        <dbReference type="PROSITE" id="PS50110"/>
    </source>
</evidence>
<dbReference type="SMART" id="SM00448">
    <property type="entry name" value="REC"/>
    <property type="match status" value="1"/>
</dbReference>
<dbReference type="PANTHER" id="PTHR44591:SF3">
    <property type="entry name" value="RESPONSE REGULATORY DOMAIN-CONTAINING PROTEIN"/>
    <property type="match status" value="1"/>
</dbReference>
<evidence type="ECO:0000313" key="7">
    <source>
        <dbReference type="Proteomes" id="UP000233597"/>
    </source>
</evidence>
<dbReference type="AlphaFoldDB" id="A0A2N3KWM5"/>